<dbReference type="Proteomes" id="UP000282106">
    <property type="component" value="Unassembled WGS sequence"/>
</dbReference>
<dbReference type="InParanoid" id="A0A3N0VLP1"/>
<sequence length="403" mass="44933">MSAPEPRLGRRLAGLLWPCLAGLLSSAPAQAVDYQVHGFLSQGYILSEGNDFYGDSTRGSWEFYEAGLNGTLKPLPELLVSAQLLLRDAGATDDGGPRLDYAFADYRLLSRGASNLGLRAGRVKNAYGLFNDTRDVLFARPGILLPLSVYFESQGARTLLFASDGAQAYGGLNLGDHYLSLVATYAPDHRLGQSEEARLAGPLADLGDVQLRDFRLARVQDDWGDGRWTAALSYIHGHMVFDAHPGVPTDFDFRFNLYLLSARYNAERYSLTAEYGITDFDGTLQTFGPPSQVDFLSEGYYLQADYFLEPRWTLSGRYDVGTLDRSDRDGSRCATSTGQPQDRHACFSRDLSAGLHWRPDPHWGFWAEYHWIDGTYSVSQQDNANRALDPHWSMLLLMASYRF</sequence>
<feature type="signal peptide" evidence="1">
    <location>
        <begin position="1"/>
        <end position="31"/>
    </location>
</feature>
<evidence type="ECO:0000256" key="1">
    <source>
        <dbReference type="SAM" id="SignalP"/>
    </source>
</evidence>
<dbReference type="AlphaFoldDB" id="A0A3N0VLP1"/>
<keyword evidence="1" id="KW-0732">Signal</keyword>
<accession>A0A3N0VLP1</accession>
<evidence type="ECO:0008006" key="4">
    <source>
        <dbReference type="Google" id="ProtNLM"/>
    </source>
</evidence>
<organism evidence="2 3">
    <name type="scientific">Stagnimonas aquatica</name>
    <dbReference type="NCBI Taxonomy" id="2689987"/>
    <lineage>
        <taxon>Bacteria</taxon>
        <taxon>Pseudomonadati</taxon>
        <taxon>Pseudomonadota</taxon>
        <taxon>Gammaproteobacteria</taxon>
        <taxon>Nevskiales</taxon>
        <taxon>Nevskiaceae</taxon>
        <taxon>Stagnimonas</taxon>
    </lineage>
</organism>
<comment type="caution">
    <text evidence="2">The sequence shown here is derived from an EMBL/GenBank/DDBJ whole genome shotgun (WGS) entry which is preliminary data.</text>
</comment>
<dbReference type="SUPFAM" id="SSF56935">
    <property type="entry name" value="Porins"/>
    <property type="match status" value="1"/>
</dbReference>
<feature type="chain" id="PRO_5018165207" description="Porin" evidence="1">
    <location>
        <begin position="32"/>
        <end position="403"/>
    </location>
</feature>
<reference evidence="2 3" key="1">
    <citation type="submission" date="2018-10" db="EMBL/GenBank/DDBJ databases">
        <authorList>
            <person name="Chen W.-M."/>
        </authorList>
    </citation>
    <scope>NUCLEOTIDE SEQUENCE [LARGE SCALE GENOMIC DNA]</scope>
    <source>
        <strain evidence="2 3">THS-13</strain>
    </source>
</reference>
<gene>
    <name evidence="2" type="ORF">ED208_03685</name>
</gene>
<dbReference type="EMBL" id="RJVO01000001">
    <property type="protein sequence ID" value="ROH93634.1"/>
    <property type="molecule type" value="Genomic_DNA"/>
</dbReference>
<proteinExistence type="predicted"/>
<name>A0A3N0VLP1_9GAMM</name>
<keyword evidence="3" id="KW-1185">Reference proteome</keyword>
<dbReference type="RefSeq" id="WP_123210489.1">
    <property type="nucleotide sequence ID" value="NZ_RJVO01000001.1"/>
</dbReference>
<evidence type="ECO:0000313" key="2">
    <source>
        <dbReference type="EMBL" id="ROH93634.1"/>
    </source>
</evidence>
<evidence type="ECO:0000313" key="3">
    <source>
        <dbReference type="Proteomes" id="UP000282106"/>
    </source>
</evidence>
<protein>
    <recommendedName>
        <fullName evidence="4">Porin</fullName>
    </recommendedName>
</protein>